<comment type="caution">
    <text evidence="2">The sequence shown here is derived from an EMBL/GenBank/DDBJ whole genome shotgun (WGS) entry which is preliminary data.</text>
</comment>
<dbReference type="EMBL" id="AZMM01014794">
    <property type="protein sequence ID" value="ETJ30693.1"/>
    <property type="molecule type" value="Genomic_DNA"/>
</dbReference>
<dbReference type="Pfam" id="PF00577">
    <property type="entry name" value="Usher"/>
    <property type="match status" value="1"/>
</dbReference>
<dbReference type="Gene3D" id="2.60.40.3110">
    <property type="match status" value="1"/>
</dbReference>
<gene>
    <name evidence="2" type="ORF">Q604_UNBC14794G0001</name>
</gene>
<sequence length="99" mass="10805">AGAWRLRSDYQLNKTDSEDNHDQSGGISRTYLFRPLPQLGSKLTLGETDFSSNIFDGFSYTGAALASDDRMLPWELRGYAPQISGIAQTNATVTISQSG</sequence>
<evidence type="ECO:0000313" key="2">
    <source>
        <dbReference type="EMBL" id="ETJ30693.1"/>
    </source>
</evidence>
<dbReference type="AlphaFoldDB" id="W1XJZ9"/>
<feature type="non-terminal residue" evidence="2">
    <location>
        <position position="1"/>
    </location>
</feature>
<feature type="non-terminal residue" evidence="2">
    <location>
        <position position="99"/>
    </location>
</feature>
<accession>W1XJZ9</accession>
<dbReference type="PANTHER" id="PTHR30451">
    <property type="entry name" value="OUTER MEMBRANE USHER PROTEIN"/>
    <property type="match status" value="1"/>
</dbReference>
<reference evidence="2" key="1">
    <citation type="submission" date="2013-12" db="EMBL/GenBank/DDBJ databases">
        <title>A Varibaculum cambriense genome reconstructed from a premature infant gut community with otherwise low bacterial novelty that shifts toward anaerobic metabolism during the third week of life.</title>
        <authorList>
            <person name="Brown C.T."/>
            <person name="Sharon I."/>
            <person name="Thomas B.C."/>
            <person name="Castelle C.J."/>
            <person name="Morowitz M.J."/>
            <person name="Banfield J.F."/>
        </authorList>
    </citation>
    <scope>NUCLEOTIDE SEQUENCE</scope>
</reference>
<protein>
    <submittedName>
        <fullName evidence="2">Uncharacterized protein</fullName>
    </submittedName>
</protein>
<evidence type="ECO:0000256" key="1">
    <source>
        <dbReference type="SAM" id="MobiDB-lite"/>
    </source>
</evidence>
<proteinExistence type="predicted"/>
<dbReference type="GO" id="GO:0009279">
    <property type="term" value="C:cell outer membrane"/>
    <property type="evidence" value="ECO:0007669"/>
    <property type="project" value="TreeGrafter"/>
</dbReference>
<feature type="region of interest" description="Disordered" evidence="1">
    <location>
        <begin position="1"/>
        <end position="28"/>
    </location>
</feature>
<name>W1XJZ9_9ZZZZ</name>
<organism evidence="2">
    <name type="scientific">human gut metagenome</name>
    <dbReference type="NCBI Taxonomy" id="408170"/>
    <lineage>
        <taxon>unclassified sequences</taxon>
        <taxon>metagenomes</taxon>
        <taxon>organismal metagenomes</taxon>
    </lineage>
</organism>
<dbReference type="GO" id="GO:0009297">
    <property type="term" value="P:pilus assembly"/>
    <property type="evidence" value="ECO:0007669"/>
    <property type="project" value="InterPro"/>
</dbReference>
<dbReference type="InterPro" id="IPR000015">
    <property type="entry name" value="Fimb_usher"/>
</dbReference>
<dbReference type="PANTHER" id="PTHR30451:SF4">
    <property type="entry name" value="OUTER MEMBRANE USHER PROTEIN YQIG-RELATED"/>
    <property type="match status" value="1"/>
</dbReference>
<dbReference type="GO" id="GO:0015473">
    <property type="term" value="F:fimbrial usher porin activity"/>
    <property type="evidence" value="ECO:0007669"/>
    <property type="project" value="InterPro"/>
</dbReference>